<gene>
    <name evidence="7" type="ordered locus">Ferp_1476</name>
</gene>
<dbReference type="GeneID" id="8778995"/>
<proteinExistence type="inferred from homology"/>
<dbReference type="InterPro" id="IPR039894">
    <property type="entry name" value="Pus10-like"/>
</dbReference>
<dbReference type="Proteomes" id="UP000002613">
    <property type="component" value="Chromosome"/>
</dbReference>
<name>D3RYR4_FERPA</name>
<keyword evidence="4" id="KW-0413">Isomerase</keyword>
<dbReference type="InterPro" id="IPR020103">
    <property type="entry name" value="PsdUridine_synth_cat_dom_sf"/>
</dbReference>
<dbReference type="HOGENOM" id="CLU_028780_2_0_2"/>
<dbReference type="Pfam" id="PF22023">
    <property type="entry name" value="Pus10_THUMP_arc"/>
    <property type="match status" value="1"/>
</dbReference>
<dbReference type="RefSeq" id="WP_012965970.1">
    <property type="nucleotide sequence ID" value="NC_013849.1"/>
</dbReference>
<dbReference type="PaxDb" id="589924-Ferp_1476"/>
<keyword evidence="8" id="KW-1185">Reference proteome</keyword>
<reference evidence="7 8" key="2">
    <citation type="journal article" date="2011" name="Stand. Genomic Sci.">
        <title>Complete genome sequence of Ferroglobus placidus AEDII12DO.</title>
        <authorList>
            <person name="Anderson I."/>
            <person name="Risso C."/>
            <person name="Holmes D."/>
            <person name="Lucas S."/>
            <person name="Copeland A."/>
            <person name="Lapidus A."/>
            <person name="Cheng J.F."/>
            <person name="Bruce D."/>
            <person name="Goodwin L."/>
            <person name="Pitluck S."/>
            <person name="Saunders E."/>
            <person name="Brettin T."/>
            <person name="Detter J.C."/>
            <person name="Han C."/>
            <person name="Tapia R."/>
            <person name="Larimer F."/>
            <person name="Land M."/>
            <person name="Hauser L."/>
            <person name="Woyke T."/>
            <person name="Lovley D."/>
            <person name="Kyrpides N."/>
            <person name="Ivanova N."/>
        </authorList>
    </citation>
    <scope>NUCLEOTIDE SEQUENCE [LARGE SCALE GENOMIC DNA]</scope>
    <source>
        <strain evidence="8">DSM 10642 / AEDII12DO</strain>
    </source>
</reference>
<dbReference type="eggNOG" id="arCOG01015">
    <property type="taxonomic scope" value="Archaea"/>
</dbReference>
<evidence type="ECO:0000256" key="2">
    <source>
        <dbReference type="ARBA" id="ARBA00012787"/>
    </source>
</evidence>
<comment type="similarity">
    <text evidence="1">Belongs to the pseudouridine synthase Pus10 family.</text>
</comment>
<dbReference type="Gene3D" id="3.30.70.3190">
    <property type="match status" value="1"/>
</dbReference>
<feature type="domain" description="Pus10-like C-terminal" evidence="5">
    <location>
        <begin position="123"/>
        <end position="358"/>
    </location>
</feature>
<evidence type="ECO:0000256" key="3">
    <source>
        <dbReference type="ARBA" id="ARBA00022694"/>
    </source>
</evidence>
<evidence type="ECO:0000256" key="1">
    <source>
        <dbReference type="ARBA" id="ARBA00009652"/>
    </source>
</evidence>
<dbReference type="InterPro" id="IPR055174">
    <property type="entry name" value="Pus10_THUMP_arc"/>
</dbReference>
<feature type="domain" description="Pus10 THUMP" evidence="6">
    <location>
        <begin position="34"/>
        <end position="109"/>
    </location>
</feature>
<evidence type="ECO:0000256" key="4">
    <source>
        <dbReference type="ARBA" id="ARBA00023235"/>
    </source>
</evidence>
<dbReference type="OrthoDB" id="10348at2157"/>
<sequence length="363" mass="41780">MISVCEVCKKRVKIGELGRCVICCNVFERIEELAAKVLEDLEDYEFESFSVGSKLRGSAKAVQNFLKTELGIDDELNFKRNFNREFARKIREKSGKNFKPNGDVRVIVDLEDLRIDYEIQPVYIFGRYKKRVRYLAQTRWLCSFCKGRGCEACNFTGKKYLSVEDIIITPALEVFEGENAFLHGSGREDVDARMLGNGRPFVLEVVKPKKRKVDLKELERKINEGSGAVEVKLLGYATHKDVERIKSASYKKRYRALVVFEKEVDERTLKDALEKLKTVIHQRTPKRVEHRRADKVRVKRVYDTKLLLHRGNKAVIEIEAEGGLYIKELVSGDEGRTKPSLAELIGVNCYVDKLDVVWIYDAT</sequence>
<dbReference type="EMBL" id="CP001899">
    <property type="protein sequence ID" value="ADC65627.1"/>
    <property type="molecule type" value="Genomic_DNA"/>
</dbReference>
<evidence type="ECO:0000259" key="6">
    <source>
        <dbReference type="Pfam" id="PF22023"/>
    </source>
</evidence>
<dbReference type="PANTHER" id="PTHR21568:SF0">
    <property type="entry name" value="TRNA PSEUDOURIDINE SYNTHASE PUS10"/>
    <property type="match status" value="1"/>
</dbReference>
<reference evidence="8" key="1">
    <citation type="submission" date="2010-02" db="EMBL/GenBank/DDBJ databases">
        <title>Complete sequence of Ferroglobus placidus DSM 10642.</title>
        <authorList>
            <consortium name="US DOE Joint Genome Institute"/>
            <person name="Lucas S."/>
            <person name="Copeland A."/>
            <person name="Lapidus A."/>
            <person name="Cheng J.-F."/>
            <person name="Bruce D."/>
            <person name="Goodwin L."/>
            <person name="Pitluck S."/>
            <person name="Saunders E."/>
            <person name="Brettin T."/>
            <person name="Detter J.C."/>
            <person name="Han C."/>
            <person name="Tapia R."/>
            <person name="Larimer F."/>
            <person name="Land M."/>
            <person name="Hauser L."/>
            <person name="Kyrpides N."/>
            <person name="Ivanova N."/>
            <person name="Holmes D."/>
            <person name="Lovley D."/>
            <person name="Kyrpides N."/>
            <person name="Anderson I.J."/>
            <person name="Woyke T."/>
        </authorList>
    </citation>
    <scope>NUCLEOTIDE SEQUENCE [LARGE SCALE GENOMIC DNA]</scope>
    <source>
        <strain evidence="8">DSM 10642 / AEDII12DO</strain>
    </source>
</reference>
<dbReference type="GO" id="GO:0003723">
    <property type="term" value="F:RNA binding"/>
    <property type="evidence" value="ECO:0007669"/>
    <property type="project" value="InterPro"/>
</dbReference>
<dbReference type="FunFam" id="3.30.70.2510:FF:000001">
    <property type="entry name" value="tRNA pseudouridine synthase Pus10"/>
    <property type="match status" value="1"/>
</dbReference>
<dbReference type="PANTHER" id="PTHR21568">
    <property type="entry name" value="TRNA PSEUDOURIDINE SYNTHASE PUS10"/>
    <property type="match status" value="1"/>
</dbReference>
<dbReference type="Pfam" id="PF21238">
    <property type="entry name" value="Pus10_C"/>
    <property type="match status" value="1"/>
</dbReference>
<evidence type="ECO:0000313" key="7">
    <source>
        <dbReference type="EMBL" id="ADC65627.1"/>
    </source>
</evidence>
<keyword evidence="3" id="KW-0819">tRNA processing</keyword>
<dbReference type="GO" id="GO:0031119">
    <property type="term" value="P:tRNA pseudouridine synthesis"/>
    <property type="evidence" value="ECO:0007669"/>
    <property type="project" value="TreeGrafter"/>
</dbReference>
<dbReference type="KEGG" id="fpl:Ferp_1476"/>
<dbReference type="GO" id="GO:0160148">
    <property type="term" value="F:tRNA pseudouridine(55) synthase activity"/>
    <property type="evidence" value="ECO:0007669"/>
    <property type="project" value="UniProtKB-EC"/>
</dbReference>
<organism evidence="7 8">
    <name type="scientific">Ferroglobus placidus (strain DSM 10642 / AEDII12DO)</name>
    <dbReference type="NCBI Taxonomy" id="589924"/>
    <lineage>
        <taxon>Archaea</taxon>
        <taxon>Methanobacteriati</taxon>
        <taxon>Methanobacteriota</taxon>
        <taxon>Archaeoglobi</taxon>
        <taxon>Archaeoglobales</taxon>
        <taxon>Archaeoglobaceae</taxon>
        <taxon>Ferroglobus</taxon>
    </lineage>
</organism>
<dbReference type="SUPFAM" id="SSF55120">
    <property type="entry name" value="Pseudouridine synthase"/>
    <property type="match status" value="1"/>
</dbReference>
<dbReference type="Gene3D" id="3.30.70.2510">
    <property type="match status" value="1"/>
</dbReference>
<protein>
    <recommendedName>
        <fullName evidence="2">tRNA pseudouridine(55) synthase</fullName>
        <ecNumber evidence="2">5.4.99.25</ecNumber>
    </recommendedName>
</protein>
<evidence type="ECO:0000313" key="8">
    <source>
        <dbReference type="Proteomes" id="UP000002613"/>
    </source>
</evidence>
<dbReference type="EC" id="5.4.99.25" evidence="2"/>
<accession>D3RYR4</accession>
<dbReference type="NCBIfam" id="TIGR01213">
    <property type="entry name" value="pseudo_Pus10arc"/>
    <property type="match status" value="1"/>
</dbReference>
<dbReference type="AlphaFoldDB" id="D3RYR4"/>
<evidence type="ECO:0000259" key="5">
    <source>
        <dbReference type="Pfam" id="PF21238"/>
    </source>
</evidence>
<dbReference type="STRING" id="589924.Ferp_1476"/>
<dbReference type="InterPro" id="IPR048741">
    <property type="entry name" value="Pus10-like_C"/>
</dbReference>